<feature type="binding site" evidence="3">
    <location>
        <position position="198"/>
    </location>
    <ligand>
        <name>Zn(2+)</name>
        <dbReference type="ChEBI" id="CHEBI:29105"/>
        <label>1</label>
    </ligand>
</feature>
<dbReference type="Pfam" id="PF01546">
    <property type="entry name" value="Peptidase_M20"/>
    <property type="match status" value="1"/>
</dbReference>
<dbReference type="Gene3D" id="3.40.630.10">
    <property type="entry name" value="Zn peptidases"/>
    <property type="match status" value="1"/>
</dbReference>
<feature type="binding site" evidence="3">
    <location>
        <position position="390"/>
    </location>
    <ligand>
        <name>Zn(2+)</name>
        <dbReference type="ChEBI" id="CHEBI:29105"/>
        <label>2</label>
    </ligand>
</feature>
<evidence type="ECO:0000313" key="5">
    <source>
        <dbReference type="EMBL" id="PND34356.1"/>
    </source>
</evidence>
<keyword evidence="2 5" id="KW-0378">Hydrolase</keyword>
<feature type="binding site" evidence="3">
    <location>
        <position position="102"/>
    </location>
    <ligand>
        <name>Zn(2+)</name>
        <dbReference type="ChEBI" id="CHEBI:29105"/>
        <label>2</label>
    </ligand>
</feature>
<evidence type="ECO:0000256" key="2">
    <source>
        <dbReference type="ARBA" id="ARBA00022801"/>
    </source>
</evidence>
<accession>A0A2N8KLM6</accession>
<keyword evidence="3" id="KW-0479">Metal-binding</keyword>
<dbReference type="RefSeq" id="WP_102772423.1">
    <property type="nucleotide sequence ID" value="NZ_POQS01000002.1"/>
</dbReference>
<name>A0A2N8KLM6_9BURK</name>
<dbReference type="Gene3D" id="3.30.70.360">
    <property type="match status" value="1"/>
</dbReference>
<keyword evidence="6" id="KW-1185">Reference proteome</keyword>
<dbReference type="NCBIfam" id="NF006771">
    <property type="entry name" value="PRK09290.1-5"/>
    <property type="match status" value="1"/>
</dbReference>
<dbReference type="PANTHER" id="PTHR32494:SF5">
    <property type="entry name" value="ALLANTOATE AMIDOHYDROLASE"/>
    <property type="match status" value="1"/>
</dbReference>
<protein>
    <submittedName>
        <fullName evidence="5">Zn-dependent hydrolase</fullName>
    </submittedName>
</protein>
<comment type="caution">
    <text evidence="5">The sequence shown here is derived from an EMBL/GenBank/DDBJ whole genome shotgun (WGS) entry which is preliminary data.</text>
</comment>
<dbReference type="GO" id="GO:0046872">
    <property type="term" value="F:metal ion binding"/>
    <property type="evidence" value="ECO:0007669"/>
    <property type="project" value="UniProtKB-KW"/>
</dbReference>
<dbReference type="NCBIfam" id="TIGR01879">
    <property type="entry name" value="hydantase"/>
    <property type="match status" value="1"/>
</dbReference>
<sequence length="427" mass="45526">MEMNALEAVSGIRIDGARLWASLMELARIGATEKGGVCRLALTDLDRQGRDLVCRWARELGCTVRVDAIGNIFMRRAGLRDDLPAVMTGSHIDTQPTGGKFDGNYGVLAGIEVLRTLHQRGLVTEAPLEVVVWTNEEGSRFVPVMMGSGVYAGAFTLEHALAARDRDGVSVGDALRAIGYAGPEPARPRAVGAYFEAHIEQGPILEAHGITIGAVQGALGQRWYDITITGQEAHAGPTPMELRRDALVAASQLVLAVNRIALDHAPHGRATVGCIDGYPNSRNVIPGRVSLTVDLRAADDAALDSMAAALARACDELAQPGRFEVERKEVVYFPPQPFEPRLVQAVRDGARTLGLDSLDVISGAGHDAVYMARVAPTAMIFVPCKDGISHNEIEDAQPGHLEAGCNVLLHAMLRCCGRIESAQGAPA</sequence>
<evidence type="ECO:0000313" key="6">
    <source>
        <dbReference type="Proteomes" id="UP000235994"/>
    </source>
</evidence>
<dbReference type="NCBIfam" id="NF009527">
    <property type="entry name" value="PRK12891.1"/>
    <property type="match status" value="1"/>
</dbReference>
<dbReference type="NCBIfam" id="NF006769">
    <property type="entry name" value="PRK09290.1-3"/>
    <property type="match status" value="1"/>
</dbReference>
<dbReference type="Pfam" id="PF07687">
    <property type="entry name" value="M20_dimer"/>
    <property type="match status" value="1"/>
</dbReference>
<feature type="binding site" evidence="3">
    <location>
        <position position="137"/>
    </location>
    <ligand>
        <name>Zn(2+)</name>
        <dbReference type="ChEBI" id="CHEBI:29105"/>
        <label>2</label>
    </ligand>
</feature>
<dbReference type="SUPFAM" id="SSF53187">
    <property type="entry name" value="Zn-dependent exopeptidases"/>
    <property type="match status" value="1"/>
</dbReference>
<reference evidence="5 6" key="1">
    <citation type="submission" date="2018-01" db="EMBL/GenBank/DDBJ databases">
        <title>The draft genome of an aniline degradation strain ANB-1.</title>
        <authorList>
            <person name="Zhang L."/>
            <person name="Jiang J."/>
        </authorList>
    </citation>
    <scope>NUCLEOTIDE SEQUENCE [LARGE SCALE GENOMIC DNA]</scope>
    <source>
        <strain evidence="5 6">ANB-1</strain>
    </source>
</reference>
<dbReference type="InterPro" id="IPR011650">
    <property type="entry name" value="Peptidase_M20_dimer"/>
</dbReference>
<comment type="cofactor">
    <cofactor evidence="3">
        <name>Zn(2+)</name>
        <dbReference type="ChEBI" id="CHEBI:29105"/>
    </cofactor>
    <text evidence="3">Binds 2 Zn(2+) ions per subunit.</text>
</comment>
<dbReference type="EMBL" id="POQS01000002">
    <property type="protein sequence ID" value="PND34356.1"/>
    <property type="molecule type" value="Genomic_DNA"/>
</dbReference>
<dbReference type="SUPFAM" id="SSF55031">
    <property type="entry name" value="Bacterial exopeptidase dimerisation domain"/>
    <property type="match status" value="1"/>
</dbReference>
<proteinExistence type="inferred from homology"/>
<keyword evidence="3" id="KW-0862">Zinc</keyword>
<feature type="domain" description="Peptidase M20 dimerisation" evidence="4">
    <location>
        <begin position="220"/>
        <end position="320"/>
    </location>
</feature>
<evidence type="ECO:0000259" key="4">
    <source>
        <dbReference type="Pfam" id="PF07687"/>
    </source>
</evidence>
<organism evidence="5 6">
    <name type="scientific">Achromobacter pulmonis</name>
    <dbReference type="NCBI Taxonomy" id="1389932"/>
    <lineage>
        <taxon>Bacteria</taxon>
        <taxon>Pseudomonadati</taxon>
        <taxon>Pseudomonadota</taxon>
        <taxon>Betaproteobacteria</taxon>
        <taxon>Burkholderiales</taxon>
        <taxon>Alcaligenaceae</taxon>
        <taxon>Achromobacter</taxon>
    </lineage>
</organism>
<gene>
    <name evidence="5" type="ORF">C1I89_09005</name>
</gene>
<dbReference type="Proteomes" id="UP000235994">
    <property type="component" value="Unassembled WGS sequence"/>
</dbReference>
<dbReference type="PANTHER" id="PTHR32494">
    <property type="entry name" value="ALLANTOATE DEIMINASE-RELATED"/>
    <property type="match status" value="1"/>
</dbReference>
<dbReference type="InterPro" id="IPR002933">
    <property type="entry name" value="Peptidase_M20"/>
</dbReference>
<dbReference type="AlphaFoldDB" id="A0A2N8KLM6"/>
<evidence type="ECO:0000256" key="3">
    <source>
        <dbReference type="PIRSR" id="PIRSR001235-1"/>
    </source>
</evidence>
<dbReference type="GO" id="GO:0016813">
    <property type="term" value="F:hydrolase activity, acting on carbon-nitrogen (but not peptide) bonds, in linear amidines"/>
    <property type="evidence" value="ECO:0007669"/>
    <property type="project" value="InterPro"/>
</dbReference>
<feature type="binding site" evidence="3">
    <location>
        <position position="102"/>
    </location>
    <ligand>
        <name>Zn(2+)</name>
        <dbReference type="ChEBI" id="CHEBI:29105"/>
        <label>1</label>
    </ligand>
</feature>
<dbReference type="PIRSF" id="PIRSF001235">
    <property type="entry name" value="Amidase_carbamoylase"/>
    <property type="match status" value="1"/>
</dbReference>
<dbReference type="InterPro" id="IPR036264">
    <property type="entry name" value="Bact_exopeptidase_dim_dom"/>
</dbReference>
<dbReference type="CDD" id="cd03884">
    <property type="entry name" value="M20_bAS"/>
    <property type="match status" value="1"/>
</dbReference>
<feature type="binding site" evidence="3">
    <location>
        <position position="91"/>
    </location>
    <ligand>
        <name>Zn(2+)</name>
        <dbReference type="ChEBI" id="CHEBI:29105"/>
        <label>1</label>
    </ligand>
</feature>
<dbReference type="InterPro" id="IPR010158">
    <property type="entry name" value="Amidase_Cbmase"/>
</dbReference>
<comment type="similarity">
    <text evidence="1">Belongs to the peptidase M20 family.</text>
</comment>
<evidence type="ECO:0000256" key="1">
    <source>
        <dbReference type="ARBA" id="ARBA00006153"/>
    </source>
</evidence>